<evidence type="ECO:0000256" key="3">
    <source>
        <dbReference type="SAM" id="SignalP"/>
    </source>
</evidence>
<reference evidence="4" key="1">
    <citation type="submission" date="2012-01" db="EMBL/GenBank/DDBJ databases">
        <title>Vitelline membrane proteins in Lepidopteron.</title>
        <authorList>
            <person name="Xu Y."/>
            <person name="Xiang Z."/>
            <person name="He N."/>
        </authorList>
    </citation>
    <scope>NUCLEOTIDE SEQUENCE</scope>
</reference>
<dbReference type="EMBL" id="JH668428">
    <property type="protein sequence ID" value="KAG6452722.1"/>
    <property type="molecule type" value="Genomic_DNA"/>
</dbReference>
<proteinExistence type="predicted"/>
<evidence type="ECO:0000256" key="2">
    <source>
        <dbReference type="SAM" id="MobiDB-lite"/>
    </source>
</evidence>
<keyword evidence="3" id="KW-0732">Signal</keyword>
<accession>I0E0A4</accession>
<sequence>METLVVLTALVCGAIAAPALHEQGFQEFKTTQDFSEDLTLREKKSPAGNHGFTEFSNIDTSPSHAFELDSFPETARSLNFKKPIIVKKKVGYHLYRDSDEEKEQANSRESCKERVKVKLCDEKILPKSSDLMRTTTIEDIGDHVMSEDEMKHSLKMAKEAIANLERDLRKMEQKPETKLTQREHDDVDAHIHEDIDAARQVLEHIHKNFGDMETMSIHTTTAKDSDSLHNVHVTIAKTEEERMAQWKEAMKNIQKNSEIARNIEDSFKSFNDFQMTQTPNMNDNIDSHPIFHEMRAGNIELIDKTQDKPKQCDSKLLDAKEANNQGERKDSTDDMNSFASTIVESHVNANNDNLGRNNNGETNFHENPTTNTMIGSLNEDDSHIQRSKSSDIHFDGKKQFDTADSEQSKINSMRNVEQGSGKDLHINNSETMTTDGDILTPNSIVPEIHMKSTEPDKTRNAADCLDKDVVKTFNDDKTNTNKPEDMNTLTKSATNNDSLDTHENNQLQAEHGKSVDTLDTTPSNQLLHQTRSNNDDAMTGETQHVQHAIAKPFGDTEINQFQGKMGQNEQMMPKSQLTIQGQDFQPLHKELHTGMKSSDNDNTPKQPSKHAFNMRWSSDQKTNNEHKLSNGMDDFPSDVQNRAPSLNTHFMNGPHMMPSMTSSSNFDASSTHAHIHTSHMNRIHGPLTHGKSQDMDSMAQPNFHMNMRDAGVNFGPDNNMMHWKPTHESARTAYGPLAPVAGSVASPSAVGLFPNANVGGCSIPLLLSCSPSVTSGSLAKALPAGYASPAYRTEDEFSFFPNKREVKKMNEISDTTNIKTPTNTKQKIKTNSDTKQ</sequence>
<dbReference type="AlphaFoldDB" id="I0E0A4"/>
<reference evidence="5" key="2">
    <citation type="journal article" date="2016" name="Insect Biochem. Mol. Biol.">
        <title>Multifaceted biological insights from a draft genome sequence of the tobacco hornworm moth, Manduca sexta.</title>
        <authorList>
            <person name="Kanost M.R."/>
            <person name="Arrese E.L."/>
            <person name="Cao X."/>
            <person name="Chen Y.R."/>
            <person name="Chellapilla S."/>
            <person name="Goldsmith M.R."/>
            <person name="Grosse-Wilde E."/>
            <person name="Heckel D.G."/>
            <person name="Herndon N."/>
            <person name="Jiang H."/>
            <person name="Papanicolaou A."/>
            <person name="Qu J."/>
            <person name="Soulages J.L."/>
            <person name="Vogel H."/>
            <person name="Walters J."/>
            <person name="Waterhouse R.M."/>
            <person name="Ahn S.J."/>
            <person name="Almeida F.C."/>
            <person name="An C."/>
            <person name="Aqrawi P."/>
            <person name="Bretschneider A."/>
            <person name="Bryant W.B."/>
            <person name="Bucks S."/>
            <person name="Chao H."/>
            <person name="Chevignon G."/>
            <person name="Christen J.M."/>
            <person name="Clarke D.F."/>
            <person name="Dittmer N.T."/>
            <person name="Ferguson L.C.F."/>
            <person name="Garavelou S."/>
            <person name="Gordon K.H.J."/>
            <person name="Gunaratna R.T."/>
            <person name="Han Y."/>
            <person name="Hauser F."/>
            <person name="He Y."/>
            <person name="Heidel-Fischer H."/>
            <person name="Hirsh A."/>
            <person name="Hu Y."/>
            <person name="Jiang H."/>
            <person name="Kalra D."/>
            <person name="Klinner C."/>
            <person name="Konig C."/>
            <person name="Kovar C."/>
            <person name="Kroll A.R."/>
            <person name="Kuwar S.S."/>
            <person name="Lee S.L."/>
            <person name="Lehman R."/>
            <person name="Li K."/>
            <person name="Li Z."/>
            <person name="Liang H."/>
            <person name="Lovelace S."/>
            <person name="Lu Z."/>
            <person name="Mansfield J.H."/>
            <person name="McCulloch K.J."/>
            <person name="Mathew T."/>
            <person name="Morton B."/>
            <person name="Muzny D.M."/>
            <person name="Neunemann D."/>
            <person name="Ongeri F."/>
            <person name="Pauchet Y."/>
            <person name="Pu L.L."/>
            <person name="Pyrousis I."/>
            <person name="Rao X.J."/>
            <person name="Redding A."/>
            <person name="Roesel C."/>
            <person name="Sanchez-Gracia A."/>
            <person name="Schaack S."/>
            <person name="Shukla A."/>
            <person name="Tetreau G."/>
            <person name="Wang Y."/>
            <person name="Xiong G.H."/>
            <person name="Traut W."/>
            <person name="Walsh T.K."/>
            <person name="Worley K.C."/>
            <person name="Wu D."/>
            <person name="Wu W."/>
            <person name="Wu Y.Q."/>
            <person name="Zhang X."/>
            <person name="Zou Z."/>
            <person name="Zucker H."/>
            <person name="Briscoe A.D."/>
            <person name="Burmester T."/>
            <person name="Clem R.J."/>
            <person name="Feyereisen R."/>
            <person name="Grimmelikhuijzen C.J.P."/>
            <person name="Hamodrakas S.J."/>
            <person name="Hansson B.S."/>
            <person name="Huguet E."/>
            <person name="Jermiin L.S."/>
            <person name="Lan Q."/>
            <person name="Lehman H.K."/>
            <person name="Lorenzen M."/>
            <person name="Merzendorfer H."/>
            <person name="Michalopoulos I."/>
            <person name="Morton D.B."/>
            <person name="Muthukrishnan S."/>
            <person name="Oakeshott J.G."/>
            <person name="Palmer W."/>
            <person name="Park Y."/>
            <person name="Passarelli A.L."/>
            <person name="Rozas J."/>
            <person name="Schwartz L.M."/>
            <person name="Smith W."/>
            <person name="Southgate A."/>
            <person name="Vilcinskas A."/>
            <person name="Vogt R."/>
            <person name="Wang P."/>
            <person name="Werren J."/>
            <person name="Yu X.Q."/>
            <person name="Zhou J.J."/>
            <person name="Brown S.J."/>
            <person name="Scherer S.E."/>
            <person name="Richards S."/>
            <person name="Blissard G.W."/>
        </authorList>
    </citation>
    <scope>NUCLEOTIDE SEQUENCE</scope>
</reference>
<name>I0E0A4_MANSE</name>
<feature type="region of interest" description="Disordered" evidence="2">
    <location>
        <begin position="592"/>
        <end position="628"/>
    </location>
</feature>
<feature type="compositionally biased region" description="Polar residues" evidence="2">
    <location>
        <begin position="812"/>
        <end position="829"/>
    </location>
</feature>
<feature type="region of interest" description="Disordered" evidence="2">
    <location>
        <begin position="473"/>
        <end position="537"/>
    </location>
</feature>
<keyword evidence="6" id="KW-1185">Reference proteome</keyword>
<evidence type="ECO:0000256" key="1">
    <source>
        <dbReference type="SAM" id="Coils"/>
    </source>
</evidence>
<feature type="compositionally biased region" description="Polar residues" evidence="2">
    <location>
        <begin position="595"/>
        <end position="606"/>
    </location>
</feature>
<evidence type="ECO:0000313" key="4">
    <source>
        <dbReference type="EMBL" id="AFH96022.1"/>
    </source>
</evidence>
<feature type="chain" id="PRO_5038286495" evidence="3">
    <location>
        <begin position="17"/>
        <end position="836"/>
    </location>
</feature>
<feature type="region of interest" description="Disordered" evidence="2">
    <location>
        <begin position="811"/>
        <end position="836"/>
    </location>
</feature>
<feature type="compositionally biased region" description="Polar residues" evidence="2">
    <location>
        <begin position="517"/>
        <end position="537"/>
    </location>
</feature>
<feature type="compositionally biased region" description="Basic and acidic residues" evidence="2">
    <location>
        <begin position="473"/>
        <end position="485"/>
    </location>
</feature>
<feature type="region of interest" description="Disordered" evidence="2">
    <location>
        <begin position="401"/>
        <end position="441"/>
    </location>
</feature>
<protein>
    <submittedName>
        <fullName evidence="4">VMP93</fullName>
    </submittedName>
</protein>
<dbReference type="Proteomes" id="UP000791440">
    <property type="component" value="Unassembled WGS sequence"/>
</dbReference>
<feature type="compositionally biased region" description="Polar residues" evidence="2">
    <location>
        <begin position="408"/>
        <end position="418"/>
    </location>
</feature>
<evidence type="ECO:0000313" key="5">
    <source>
        <dbReference type="EMBL" id="KAG6452722.1"/>
    </source>
</evidence>
<feature type="coiled-coil region" evidence="1">
    <location>
        <begin position="147"/>
        <end position="174"/>
    </location>
</feature>
<gene>
    <name evidence="4" type="primary">VMP93</name>
    <name evidence="5" type="ORF">O3G_MSEX007755</name>
</gene>
<organism evidence="4">
    <name type="scientific">Manduca sexta</name>
    <name type="common">Tobacco hawkmoth</name>
    <name type="synonym">Tobacco hornworm</name>
    <dbReference type="NCBI Taxonomy" id="7130"/>
    <lineage>
        <taxon>Eukaryota</taxon>
        <taxon>Metazoa</taxon>
        <taxon>Ecdysozoa</taxon>
        <taxon>Arthropoda</taxon>
        <taxon>Hexapoda</taxon>
        <taxon>Insecta</taxon>
        <taxon>Pterygota</taxon>
        <taxon>Neoptera</taxon>
        <taxon>Endopterygota</taxon>
        <taxon>Lepidoptera</taxon>
        <taxon>Glossata</taxon>
        <taxon>Ditrysia</taxon>
        <taxon>Bombycoidea</taxon>
        <taxon>Sphingidae</taxon>
        <taxon>Sphinginae</taxon>
        <taxon>Sphingini</taxon>
        <taxon>Manduca</taxon>
    </lineage>
</organism>
<feature type="signal peptide" evidence="3">
    <location>
        <begin position="1"/>
        <end position="16"/>
    </location>
</feature>
<feature type="compositionally biased region" description="Low complexity" evidence="2">
    <location>
        <begin position="348"/>
        <end position="362"/>
    </location>
</feature>
<dbReference type="OrthoDB" id="7467351at2759"/>
<keyword evidence="1" id="KW-0175">Coiled coil</keyword>
<evidence type="ECO:0000313" key="6">
    <source>
        <dbReference type="Proteomes" id="UP000791440"/>
    </source>
</evidence>
<dbReference type="EMBL" id="JQ388325">
    <property type="protein sequence ID" value="AFH96022.1"/>
    <property type="molecule type" value="Genomic_DNA"/>
</dbReference>
<feature type="compositionally biased region" description="Polar residues" evidence="2">
    <location>
        <begin position="365"/>
        <end position="375"/>
    </location>
</feature>
<feature type="compositionally biased region" description="Polar residues" evidence="2">
    <location>
        <begin position="487"/>
        <end position="508"/>
    </location>
</feature>
<feature type="region of interest" description="Disordered" evidence="2">
    <location>
        <begin position="348"/>
        <end position="377"/>
    </location>
</feature>
<reference evidence="5" key="3">
    <citation type="submission" date="2020-12" db="EMBL/GenBank/DDBJ databases">
        <authorList>
            <person name="Kanost M."/>
        </authorList>
    </citation>
    <scope>NUCLEOTIDE SEQUENCE</scope>
</reference>